<comment type="caution">
    <text evidence="2">The sequence shown here is derived from an EMBL/GenBank/DDBJ whole genome shotgun (WGS) entry which is preliminary data.</text>
</comment>
<keyword evidence="3" id="KW-1185">Reference proteome</keyword>
<gene>
    <name evidence="2" type="ORF">J5Y09_19415</name>
</gene>
<dbReference type="PROSITE" id="PS51257">
    <property type="entry name" value="PROKAR_LIPOPROTEIN"/>
    <property type="match status" value="1"/>
</dbReference>
<proteinExistence type="predicted"/>
<sequence>MPASPFRLAALVALPLLGLGACASTPQPAAPAPAPVVVSSAKEAVGVVERVNTRTREVTIRTPNEGRVVVVAGPEVRNFGQIRRGNNVRLRYEEAVAVRMAPRGTQMPAETAVGAARAEPGAQPGAAVVRTTRARVTINAVDTAANTVTFTGPNRVRRTVAVRSPEMQAFIRTLRPGNQVDVAIAEATALSVEPAER</sequence>
<evidence type="ECO:0000256" key="1">
    <source>
        <dbReference type="SAM" id="SignalP"/>
    </source>
</evidence>
<name>A0ABS4AXL4_9PROT</name>
<reference evidence="2 3" key="1">
    <citation type="submission" date="2021-03" db="EMBL/GenBank/DDBJ databases">
        <authorList>
            <person name="So Y."/>
        </authorList>
    </citation>
    <scope>NUCLEOTIDE SEQUENCE [LARGE SCALE GENOMIC DNA]</scope>
    <source>
        <strain evidence="2 3">PWR1</strain>
    </source>
</reference>
<dbReference type="Proteomes" id="UP000680815">
    <property type="component" value="Unassembled WGS sequence"/>
</dbReference>
<evidence type="ECO:0000313" key="2">
    <source>
        <dbReference type="EMBL" id="MBP0466104.1"/>
    </source>
</evidence>
<feature type="chain" id="PRO_5046149736" evidence="1">
    <location>
        <begin position="24"/>
        <end position="197"/>
    </location>
</feature>
<protein>
    <submittedName>
        <fullName evidence="2">Uncharacterized protein</fullName>
    </submittedName>
</protein>
<accession>A0ABS4AXL4</accession>
<keyword evidence="1" id="KW-0732">Signal</keyword>
<feature type="signal peptide" evidence="1">
    <location>
        <begin position="1"/>
        <end position="23"/>
    </location>
</feature>
<dbReference type="EMBL" id="JAGIYZ010000022">
    <property type="protein sequence ID" value="MBP0466104.1"/>
    <property type="molecule type" value="Genomic_DNA"/>
</dbReference>
<evidence type="ECO:0000313" key="3">
    <source>
        <dbReference type="Proteomes" id="UP000680815"/>
    </source>
</evidence>
<organism evidence="2 3">
    <name type="scientific">Roseomonas nitratireducens</name>
    <dbReference type="NCBI Taxonomy" id="2820810"/>
    <lineage>
        <taxon>Bacteria</taxon>
        <taxon>Pseudomonadati</taxon>
        <taxon>Pseudomonadota</taxon>
        <taxon>Alphaproteobacteria</taxon>
        <taxon>Acetobacterales</taxon>
        <taxon>Roseomonadaceae</taxon>
        <taxon>Roseomonas</taxon>
    </lineage>
</organism>
<dbReference type="RefSeq" id="WP_209353479.1">
    <property type="nucleotide sequence ID" value="NZ_JAGIYZ010000022.1"/>
</dbReference>